<evidence type="ECO:0000256" key="1">
    <source>
        <dbReference type="SAM" id="MobiDB-lite"/>
    </source>
</evidence>
<dbReference type="EMBL" id="CP036434">
    <property type="protein sequence ID" value="QDV07267.1"/>
    <property type="molecule type" value="Genomic_DNA"/>
</dbReference>
<accession>A0A518ET52</accession>
<feature type="region of interest" description="Disordered" evidence="1">
    <location>
        <begin position="65"/>
        <end position="84"/>
    </location>
</feature>
<dbReference type="Proteomes" id="UP000320390">
    <property type="component" value="Chromosome"/>
</dbReference>
<name>A0A518ET52_9BACT</name>
<gene>
    <name evidence="2" type="ORF">Poly30_27870</name>
</gene>
<keyword evidence="2" id="KW-0472">Membrane</keyword>
<evidence type="ECO:0000313" key="2">
    <source>
        <dbReference type="EMBL" id="QDV07267.1"/>
    </source>
</evidence>
<sequence>MKLTLPVLFVLAVLVGGWLWHDSVEEGPGGIVPVAVRASDDSRATPERVHLAGGDQAAADDLGRTALAPPSQPVEQAPVQTTEADTTPWAQLELTVLDRVTGAPVVGVFADFEPVMSPGAEKPETPPISQAAIETDRDGRLTVQIQPRLAFEYRVLFAGSDPRLFEGFLEPFDPGEERDVELRVDSSRVPRFYVRIVDHATDEVLLGARIVEVDRFGQGLHMEGPLDFETWRERPSLAIVGGDGIAELPRSRFVQKRYAALMDGYSPGVFEQSRAAKKREYAQRVGLLRGASLEVSVSDGSGYPVSAATVRFETEFPELQAPGSTPQMPAGLGTHAVSTTTDSSGKASFRGLPAAGAYELHVASTITGGRDVPVPFAHEDLEPGQTVELDVVVQPLGSIVGTAFLPNGEPAAGAQLVLRRDRGDEGLLMGPFEAPNDRRITTGHDGSFELTLVPAGDWLLGPPGIQVEAVESEDDALPLDRHAPTFTKISLGGELSTSRLRMELDPGDWIRGVVLDEAGEPVESAFVRGRFGESDAFWGQTGPSGRFRLGPLPSSEVEITVDGYEQGTCPLVHVLPGSDPIELRLALGGTLSLRTVEASTSEEVACRFEFRKHGPNGEVLEKSVFITVRGTVDDHDLSAGTWSVLALGPNDLMAFVGGITIEAGLASEPIEMALAPAGDLVIQRAPNARSVDIELRRGGLVFARCSVPANDSLTVPVPTGQVSITFAGDPRESRRVHVPAGGKASVLLDADEHDDG</sequence>
<keyword evidence="3" id="KW-1185">Reference proteome</keyword>
<dbReference type="SUPFAM" id="SSF49464">
    <property type="entry name" value="Carboxypeptidase regulatory domain-like"/>
    <property type="match status" value="1"/>
</dbReference>
<keyword evidence="2" id="KW-0812">Transmembrane</keyword>
<dbReference type="InterPro" id="IPR008969">
    <property type="entry name" value="CarboxyPept-like_regulatory"/>
</dbReference>
<protein>
    <submittedName>
        <fullName evidence="2">Nickel uptake substrate-specific transmembrane region</fullName>
    </submittedName>
</protein>
<dbReference type="RefSeq" id="WP_145198177.1">
    <property type="nucleotide sequence ID" value="NZ_CP036434.1"/>
</dbReference>
<organism evidence="2 3">
    <name type="scientific">Saltatorellus ferox</name>
    <dbReference type="NCBI Taxonomy" id="2528018"/>
    <lineage>
        <taxon>Bacteria</taxon>
        <taxon>Pseudomonadati</taxon>
        <taxon>Planctomycetota</taxon>
        <taxon>Planctomycetia</taxon>
        <taxon>Planctomycetia incertae sedis</taxon>
        <taxon>Saltatorellus</taxon>
    </lineage>
</organism>
<reference evidence="2 3" key="1">
    <citation type="submission" date="2019-02" db="EMBL/GenBank/DDBJ databases">
        <title>Deep-cultivation of Planctomycetes and their phenomic and genomic characterization uncovers novel biology.</title>
        <authorList>
            <person name="Wiegand S."/>
            <person name="Jogler M."/>
            <person name="Boedeker C."/>
            <person name="Pinto D."/>
            <person name="Vollmers J."/>
            <person name="Rivas-Marin E."/>
            <person name="Kohn T."/>
            <person name="Peeters S.H."/>
            <person name="Heuer A."/>
            <person name="Rast P."/>
            <person name="Oberbeckmann S."/>
            <person name="Bunk B."/>
            <person name="Jeske O."/>
            <person name="Meyerdierks A."/>
            <person name="Storesund J.E."/>
            <person name="Kallscheuer N."/>
            <person name="Luecker S."/>
            <person name="Lage O.M."/>
            <person name="Pohl T."/>
            <person name="Merkel B.J."/>
            <person name="Hornburger P."/>
            <person name="Mueller R.-W."/>
            <person name="Bruemmer F."/>
            <person name="Labrenz M."/>
            <person name="Spormann A.M."/>
            <person name="Op den Camp H."/>
            <person name="Overmann J."/>
            <person name="Amann R."/>
            <person name="Jetten M.S.M."/>
            <person name="Mascher T."/>
            <person name="Medema M.H."/>
            <person name="Devos D.P."/>
            <person name="Kaster A.-K."/>
            <person name="Ovreas L."/>
            <person name="Rohde M."/>
            <person name="Galperin M.Y."/>
            <person name="Jogler C."/>
        </authorList>
    </citation>
    <scope>NUCLEOTIDE SEQUENCE [LARGE SCALE GENOMIC DNA]</scope>
    <source>
        <strain evidence="2 3">Poly30</strain>
    </source>
</reference>
<evidence type="ECO:0000313" key="3">
    <source>
        <dbReference type="Proteomes" id="UP000320390"/>
    </source>
</evidence>
<proteinExistence type="predicted"/>
<dbReference type="AlphaFoldDB" id="A0A518ET52"/>
<dbReference type="OrthoDB" id="279966at2"/>